<dbReference type="OrthoDB" id="3511549at2759"/>
<dbReference type="HOGENOM" id="CLU_090057_2_0_1"/>
<dbReference type="eggNOG" id="ENOG502S4NI">
    <property type="taxonomic scope" value="Eukaryota"/>
</dbReference>
<accession>F0XJL4</accession>
<dbReference type="SUPFAM" id="SSF51182">
    <property type="entry name" value="RmlC-like cupins"/>
    <property type="match status" value="1"/>
</dbReference>
<dbReference type="InterPro" id="IPR011051">
    <property type="entry name" value="RmlC_Cupin_sf"/>
</dbReference>
<evidence type="ECO:0000313" key="3">
    <source>
        <dbReference type="Proteomes" id="UP000007796"/>
    </source>
</evidence>
<dbReference type="RefSeq" id="XP_014171542.1">
    <property type="nucleotide sequence ID" value="XM_014316067.1"/>
</dbReference>
<evidence type="ECO:0000256" key="1">
    <source>
        <dbReference type="SAM" id="MobiDB-lite"/>
    </source>
</evidence>
<feature type="region of interest" description="Disordered" evidence="1">
    <location>
        <begin position="24"/>
        <end position="152"/>
    </location>
</feature>
<dbReference type="EMBL" id="GL629782">
    <property type="protein sequence ID" value="EFX02060.1"/>
    <property type="molecule type" value="Genomic_DNA"/>
</dbReference>
<protein>
    <submittedName>
        <fullName evidence="2">Cupin</fullName>
    </submittedName>
</protein>
<name>F0XJL4_GROCL</name>
<keyword evidence="3" id="KW-1185">Reference proteome</keyword>
<dbReference type="Proteomes" id="UP000007796">
    <property type="component" value="Unassembled WGS sequence"/>
</dbReference>
<dbReference type="Gene3D" id="2.60.120.10">
    <property type="entry name" value="Jelly Rolls"/>
    <property type="match status" value="1"/>
</dbReference>
<organism evidence="3">
    <name type="scientific">Grosmannia clavigera (strain kw1407 / UAMH 11150)</name>
    <name type="common">Blue stain fungus</name>
    <name type="synonym">Graphiocladiella clavigera</name>
    <dbReference type="NCBI Taxonomy" id="655863"/>
    <lineage>
        <taxon>Eukaryota</taxon>
        <taxon>Fungi</taxon>
        <taxon>Dikarya</taxon>
        <taxon>Ascomycota</taxon>
        <taxon>Pezizomycotina</taxon>
        <taxon>Sordariomycetes</taxon>
        <taxon>Sordariomycetidae</taxon>
        <taxon>Ophiostomatales</taxon>
        <taxon>Ophiostomataceae</taxon>
        <taxon>Leptographium</taxon>
    </lineage>
</organism>
<feature type="compositionally biased region" description="Basic and acidic residues" evidence="1">
    <location>
        <begin position="109"/>
        <end position="120"/>
    </location>
</feature>
<sequence length="270" mass="28724">MMAGLLSLVQELLPMIIPGSVEITRAEEIRPASPLTDDDEPTTEPTGAEKAGDVVVAGEEEDASVLGRSSSQPNTPGPGIEPIEPTADSTARESRIDGSLPERPPSRTTTEKDNLHDVPGRPEGPQQPSTSNPLPPTVSPRRRRTGVSMRDAMVHKSDRMCAVVLTVKPLCSTVVFHNAEQESIVYAVAGTAVLSTLSEDHDAHDDSDSTVPPPPPARHVLGPGDFAFIPAWVEHQVSNESPDTDVVWVVVRTGPEPTVVPLSEWGGPEA</sequence>
<dbReference type="InterPro" id="IPR014710">
    <property type="entry name" value="RmlC-like_jellyroll"/>
</dbReference>
<dbReference type="GeneID" id="25975062"/>
<gene>
    <name evidence="2" type="ORF">CMQ_2109</name>
</gene>
<dbReference type="AlphaFoldDB" id="F0XJL4"/>
<dbReference type="InParanoid" id="F0XJL4"/>
<reference evidence="2 3" key="1">
    <citation type="journal article" date="2011" name="Proc. Natl. Acad. Sci. U.S.A.">
        <title>Genome and transcriptome analyses of the mountain pine beetle-fungal symbiont Grosmannia clavigera, a lodgepole pine pathogen.</title>
        <authorList>
            <person name="DiGuistini S."/>
            <person name="Wang Y."/>
            <person name="Liao N.Y."/>
            <person name="Taylor G."/>
            <person name="Tanguay P."/>
            <person name="Feau N."/>
            <person name="Henrissat B."/>
            <person name="Chan S.K."/>
            <person name="Hesse-Orce U."/>
            <person name="Alamouti S.M."/>
            <person name="Tsui C.K.M."/>
            <person name="Docking R.T."/>
            <person name="Levasseur A."/>
            <person name="Haridas S."/>
            <person name="Robertson G."/>
            <person name="Birol I."/>
            <person name="Holt R.A."/>
            <person name="Marra M.A."/>
            <person name="Hamelin R.C."/>
            <person name="Hirst M."/>
            <person name="Jones S.J.M."/>
            <person name="Bohlmann J."/>
            <person name="Breuil C."/>
        </authorList>
    </citation>
    <scope>NUCLEOTIDE SEQUENCE [LARGE SCALE GENOMIC DNA]</scope>
    <source>
        <strain evidence="3">kw1407 / UAMH 11150</strain>
    </source>
</reference>
<proteinExistence type="predicted"/>
<evidence type="ECO:0000313" key="2">
    <source>
        <dbReference type="EMBL" id="EFX02060.1"/>
    </source>
</evidence>